<name>A0AAP9Y4R6_BURGL</name>
<gene>
    <name evidence="1" type="ORF">I6H06_13435</name>
    <name evidence="2" type="ORF">NFI99_21640</name>
</gene>
<evidence type="ECO:0000313" key="1">
    <source>
        <dbReference type="EMBL" id="QPQ93272.1"/>
    </source>
</evidence>
<accession>A0AAP9Y4R6</accession>
<evidence type="ECO:0000313" key="3">
    <source>
        <dbReference type="Proteomes" id="UP000594892"/>
    </source>
</evidence>
<dbReference type="Proteomes" id="UP001056386">
    <property type="component" value="Chromosome 1"/>
</dbReference>
<evidence type="ECO:0000313" key="4">
    <source>
        <dbReference type="Proteomes" id="UP001056386"/>
    </source>
</evidence>
<organism evidence="1 3">
    <name type="scientific">Burkholderia glumae</name>
    <name type="common">Pseudomonas glumae</name>
    <dbReference type="NCBI Taxonomy" id="337"/>
    <lineage>
        <taxon>Bacteria</taxon>
        <taxon>Pseudomonadati</taxon>
        <taxon>Pseudomonadota</taxon>
        <taxon>Betaproteobacteria</taxon>
        <taxon>Burkholderiales</taxon>
        <taxon>Burkholderiaceae</taxon>
        <taxon>Burkholderia</taxon>
    </lineage>
</organism>
<protein>
    <submittedName>
        <fullName evidence="1">Uncharacterized protein</fullName>
    </submittedName>
</protein>
<evidence type="ECO:0000313" key="2">
    <source>
        <dbReference type="EMBL" id="USS47443.1"/>
    </source>
</evidence>
<sequence>MSHAKPPSGGFFASRRMSAGKTLLHALEKSRLFAAETKTGGLSGCDIVTFSGAYCDMLRTQV</sequence>
<reference evidence="1 3" key="1">
    <citation type="submission" date="2020-12" db="EMBL/GenBank/DDBJ databases">
        <title>FDA dAtabase for Regulatory Grade micrObial Sequences (FDA-ARGOS): Supporting development and validation of Infectious Disease Dx tests.</title>
        <authorList>
            <person name="Minogue T."/>
            <person name="Wolcott M."/>
            <person name="Wasieloski L."/>
            <person name="Aguilar W."/>
            <person name="Moore D."/>
            <person name="Jaissle J."/>
            <person name="Tallon L."/>
            <person name="Sadzewicz L."/>
            <person name="Zhao X."/>
            <person name="Boylan J."/>
            <person name="Ott S."/>
            <person name="Bowen H."/>
            <person name="Vavikolanu K."/>
            <person name="Mehta A."/>
            <person name="Aluvathingal J."/>
            <person name="Nadendla S."/>
            <person name="Yan Y."/>
            <person name="Sichtig H."/>
        </authorList>
    </citation>
    <scope>NUCLEOTIDE SEQUENCE [LARGE SCALE GENOMIC DNA]</scope>
    <source>
        <strain evidence="1 3">FDAARGOS_949</strain>
    </source>
</reference>
<dbReference type="RefSeq" id="WP_127913947.1">
    <property type="nucleotide sequence ID" value="NZ_CP021074.1"/>
</dbReference>
<dbReference type="AlphaFoldDB" id="A0AAP9Y4R6"/>
<dbReference type="GeneID" id="45699097"/>
<dbReference type="EMBL" id="CP065601">
    <property type="protein sequence ID" value="QPQ93272.1"/>
    <property type="molecule type" value="Genomic_DNA"/>
</dbReference>
<proteinExistence type="predicted"/>
<reference evidence="2" key="2">
    <citation type="submission" date="2022-06" db="EMBL/GenBank/DDBJ databases">
        <title>Draft genome sequence of Burkholderia glumae strain GR20004 isolated from rice panicle showing bacterial panicle blight.</title>
        <authorList>
            <person name="Choi S.Y."/>
            <person name="Lee Y.H."/>
        </authorList>
    </citation>
    <scope>NUCLEOTIDE SEQUENCE</scope>
    <source>
        <strain evidence="2">GR20004</strain>
    </source>
</reference>
<dbReference type="Proteomes" id="UP000594892">
    <property type="component" value="Chromosome 2"/>
</dbReference>
<dbReference type="EMBL" id="CP099587">
    <property type="protein sequence ID" value="USS47443.1"/>
    <property type="molecule type" value="Genomic_DNA"/>
</dbReference>
<keyword evidence="4" id="KW-1185">Reference proteome</keyword>